<dbReference type="RefSeq" id="WP_154464083.1">
    <property type="nucleotide sequence ID" value="NZ_JAXDZL010000165.1"/>
</dbReference>
<dbReference type="EMBL" id="VUMI01000009">
    <property type="protein sequence ID" value="MSS88119.1"/>
    <property type="molecule type" value="Genomic_DNA"/>
</dbReference>
<feature type="transmembrane region" description="Helical" evidence="1">
    <location>
        <begin position="529"/>
        <end position="546"/>
    </location>
</feature>
<evidence type="ECO:0000313" key="3">
    <source>
        <dbReference type="EMBL" id="MSS88119.1"/>
    </source>
</evidence>
<keyword evidence="4" id="KW-1185">Reference proteome</keyword>
<evidence type="ECO:0000313" key="4">
    <source>
        <dbReference type="Proteomes" id="UP000436047"/>
    </source>
</evidence>
<dbReference type="Gene3D" id="2.60.40.1080">
    <property type="match status" value="2"/>
</dbReference>
<evidence type="ECO:0000259" key="2">
    <source>
        <dbReference type="PROSITE" id="PS50835"/>
    </source>
</evidence>
<dbReference type="InterPro" id="IPR007110">
    <property type="entry name" value="Ig-like_dom"/>
</dbReference>
<comment type="caution">
    <text evidence="3">The sequence shown here is derived from an EMBL/GenBank/DDBJ whole genome shotgun (WGS) entry which is preliminary data.</text>
</comment>
<feature type="domain" description="Ig-like" evidence="2">
    <location>
        <begin position="391"/>
        <end position="464"/>
    </location>
</feature>
<dbReference type="SUPFAM" id="SSF49373">
    <property type="entry name" value="Invasin/intimin cell-adhesion fragments"/>
    <property type="match status" value="1"/>
</dbReference>
<dbReference type="AlphaFoldDB" id="A0A6N7VYN9"/>
<dbReference type="InterPro" id="IPR008964">
    <property type="entry name" value="Invasin/intimin_cell_adhesion"/>
</dbReference>
<keyword evidence="1" id="KW-0472">Membrane</keyword>
<proteinExistence type="predicted"/>
<sequence>MNHIKIKYSYFSQKAELIMNGEKASPYSESVAVLNHPFLESVPNIIQSLDNEVFDDYDIDLYGTEFQYELLTSVAKKSEYCKEIHFFPIESLLPKVKLMEKISDLGEQNKIVIDKREPSKVYFSNGKCINLPETEFTYTEIPSADIGVFEENEIIPMTVRIPLLLSDSFEIVQRSGRTCYCVPADKIELFWKYYTLEFAERPILMEYLTALRYVQLNNMQTVEFNAIKDNRPAYYINDIPSVIDKDESFAVDFRSFPENAFSLKIEDTDIIECQGNMGLSKNPGATLICICDNKGECVVSKSITVIGHQYIEEIRLIPRFEYLKRSERNCIDVVLTPLNAEDANKLVWKNSNPNVLQIDENGNIIALENGKATITVSGQKVNASLVIEVKPVLQGLRFVQQSVRLKNGETIILECDITPPDAPTENLTWELDNKTIASINPSKYGNRCQVIASTSYEGKGNVRCYDAETKLGALCNIEVISKVKPGAAGKVALSCWLIGILFPFLLPISSIASFYGLACDPETEHRTRYIVCAAGSILTLLFWIMGAM</sequence>
<dbReference type="Proteomes" id="UP000436047">
    <property type="component" value="Unassembled WGS sequence"/>
</dbReference>
<evidence type="ECO:0000256" key="1">
    <source>
        <dbReference type="SAM" id="Phobius"/>
    </source>
</evidence>
<feature type="transmembrane region" description="Helical" evidence="1">
    <location>
        <begin position="496"/>
        <end position="517"/>
    </location>
</feature>
<name>A0A6N7VYN9_9FIRM</name>
<accession>A0A6N7VYN9</accession>
<keyword evidence="1" id="KW-0812">Transmembrane</keyword>
<gene>
    <name evidence="3" type="ORF">FYJ45_07340</name>
</gene>
<protein>
    <recommendedName>
        <fullName evidence="2">Ig-like domain-containing protein</fullName>
    </recommendedName>
</protein>
<reference evidence="3 4" key="1">
    <citation type="submission" date="2019-08" db="EMBL/GenBank/DDBJ databases">
        <title>In-depth cultivation of the pig gut microbiome towards novel bacterial diversity and tailored functional studies.</title>
        <authorList>
            <person name="Wylensek D."/>
            <person name="Hitch T.C.A."/>
            <person name="Clavel T."/>
        </authorList>
    </citation>
    <scope>NUCLEOTIDE SEQUENCE [LARGE SCALE GENOMIC DNA]</scope>
    <source>
        <strain evidence="3 4">WCA-389-WT-23B</strain>
    </source>
</reference>
<organism evidence="3 4">
    <name type="scientific">Eisenbergiella porci</name>
    <dbReference type="NCBI Taxonomy" id="2652274"/>
    <lineage>
        <taxon>Bacteria</taxon>
        <taxon>Bacillati</taxon>
        <taxon>Bacillota</taxon>
        <taxon>Clostridia</taxon>
        <taxon>Lachnospirales</taxon>
        <taxon>Lachnospiraceae</taxon>
        <taxon>Eisenbergiella</taxon>
    </lineage>
</organism>
<keyword evidence="1" id="KW-1133">Transmembrane helix</keyword>
<dbReference type="GeneID" id="86052878"/>
<dbReference type="PROSITE" id="PS50835">
    <property type="entry name" value="IG_LIKE"/>
    <property type="match status" value="1"/>
</dbReference>